<evidence type="ECO:0000259" key="6">
    <source>
        <dbReference type="Pfam" id="PF05175"/>
    </source>
</evidence>
<evidence type="ECO:0000313" key="9">
    <source>
        <dbReference type="Proteomes" id="UP000216312"/>
    </source>
</evidence>
<evidence type="ECO:0000256" key="5">
    <source>
        <dbReference type="ARBA" id="ARBA00048391"/>
    </source>
</evidence>
<dbReference type="PROSITE" id="PS00092">
    <property type="entry name" value="N6_MTASE"/>
    <property type="match status" value="1"/>
</dbReference>
<comment type="catalytic activity">
    <reaction evidence="5">
        <text>L-glutaminyl-[peptide chain release factor] + S-adenosyl-L-methionine = N(5)-methyl-L-glutaminyl-[peptide chain release factor] + S-adenosyl-L-homocysteine + H(+)</text>
        <dbReference type="Rhea" id="RHEA:42896"/>
        <dbReference type="Rhea" id="RHEA-COMP:10271"/>
        <dbReference type="Rhea" id="RHEA-COMP:10272"/>
        <dbReference type="ChEBI" id="CHEBI:15378"/>
        <dbReference type="ChEBI" id="CHEBI:30011"/>
        <dbReference type="ChEBI" id="CHEBI:57856"/>
        <dbReference type="ChEBI" id="CHEBI:59789"/>
        <dbReference type="ChEBI" id="CHEBI:61891"/>
        <dbReference type="EC" id="2.1.1.297"/>
    </reaction>
</comment>
<evidence type="ECO:0000256" key="1">
    <source>
        <dbReference type="ARBA" id="ARBA00012771"/>
    </source>
</evidence>
<dbReference type="InterPro" id="IPR004556">
    <property type="entry name" value="HemK-like"/>
</dbReference>
<dbReference type="InterPro" id="IPR050320">
    <property type="entry name" value="N5-glutamine_MTase"/>
</dbReference>
<evidence type="ECO:0000256" key="3">
    <source>
        <dbReference type="ARBA" id="ARBA00022679"/>
    </source>
</evidence>
<evidence type="ECO:0000256" key="4">
    <source>
        <dbReference type="ARBA" id="ARBA00022691"/>
    </source>
</evidence>
<dbReference type="PANTHER" id="PTHR18895">
    <property type="entry name" value="HEMK METHYLTRANSFERASE"/>
    <property type="match status" value="1"/>
</dbReference>
<sequence>MMTYNEAYTYAAKILSIVLSGDIKDELKICFEEYLKIPTWRVTTYPDHRLSRDEASKLLDYLARRARREPWQYIVGKSYFMGLEFQVDKTVFIPRPETEDLVTYTYIMVRKFNFKSIWDVGTGCGAIAIALKRMLPDVAVYASDIISLRLARRNASNIGVKVHFKRGNLLDAFAELKVDTIASNPPYIPSTRYWDLPPEVLYEPRTSYDGGTDGLEVIKQLIPQTVSHLTPHGVLLIELDSTQSDRVLELAHQYYPHACILKDTFGKPRFLVTSKRDITLYPWETLRDRFMVGLS</sequence>
<dbReference type="Gene3D" id="1.10.8.10">
    <property type="entry name" value="DNA helicase RuvA subunit, C-terminal domain"/>
    <property type="match status" value="1"/>
</dbReference>
<dbReference type="SUPFAM" id="SSF53335">
    <property type="entry name" value="S-adenosyl-L-methionine-dependent methyltransferases"/>
    <property type="match status" value="1"/>
</dbReference>
<dbReference type="Pfam" id="PF17827">
    <property type="entry name" value="PrmC_N"/>
    <property type="match status" value="1"/>
</dbReference>
<feature type="domain" description="Methyltransferase small" evidence="6">
    <location>
        <begin position="113"/>
        <end position="187"/>
    </location>
</feature>
<reference evidence="9" key="1">
    <citation type="submission" date="2017-07" db="EMBL/GenBank/DDBJ databases">
        <title>Novel pathways for hydrocarbon cycling and metabolic interdependencies in hydrothermal sediment communities.</title>
        <authorList>
            <person name="Dombrowski N."/>
            <person name="Seitz K."/>
            <person name="Teske A."/>
            <person name="Baker B."/>
        </authorList>
    </citation>
    <scope>NUCLEOTIDE SEQUENCE [LARGE SCALE GENOMIC DNA]</scope>
</reference>
<keyword evidence="4" id="KW-0949">S-adenosyl-L-methionine</keyword>
<dbReference type="PANTHER" id="PTHR18895:SF74">
    <property type="entry name" value="MTRF1L RELEASE FACTOR GLUTAMINE METHYLTRANSFERASE"/>
    <property type="match status" value="1"/>
</dbReference>
<dbReference type="InterPro" id="IPR019874">
    <property type="entry name" value="RF_methyltr_PrmC"/>
</dbReference>
<dbReference type="CDD" id="cd02440">
    <property type="entry name" value="AdoMet_MTases"/>
    <property type="match status" value="1"/>
</dbReference>
<feature type="domain" description="Release factor glutamine methyltransferase N-terminal" evidence="7">
    <location>
        <begin position="6"/>
        <end position="76"/>
    </location>
</feature>
<dbReference type="AlphaFoldDB" id="A0A257LSR5"/>
<dbReference type="InterPro" id="IPR029063">
    <property type="entry name" value="SAM-dependent_MTases_sf"/>
</dbReference>
<dbReference type="GO" id="GO:0032259">
    <property type="term" value="P:methylation"/>
    <property type="evidence" value="ECO:0007669"/>
    <property type="project" value="UniProtKB-KW"/>
</dbReference>
<dbReference type="GO" id="GO:0003676">
    <property type="term" value="F:nucleic acid binding"/>
    <property type="evidence" value="ECO:0007669"/>
    <property type="project" value="InterPro"/>
</dbReference>
<keyword evidence="2 8" id="KW-0489">Methyltransferase</keyword>
<comment type="caution">
    <text evidence="8">The sequence shown here is derived from an EMBL/GenBank/DDBJ whole genome shotgun (WGS) entry which is preliminary data.</text>
</comment>
<dbReference type="GO" id="GO:0102559">
    <property type="term" value="F:peptide chain release factor N(5)-glutamine methyltransferase activity"/>
    <property type="evidence" value="ECO:0007669"/>
    <property type="project" value="UniProtKB-EC"/>
</dbReference>
<dbReference type="NCBIfam" id="TIGR00536">
    <property type="entry name" value="hemK_fam"/>
    <property type="match status" value="1"/>
</dbReference>
<dbReference type="InterPro" id="IPR002052">
    <property type="entry name" value="DNA_methylase_N6_adenine_CS"/>
</dbReference>
<gene>
    <name evidence="8" type="primary">prmC</name>
    <name evidence="8" type="ORF">CGW93_04185</name>
</gene>
<dbReference type="NCBIfam" id="TIGR03534">
    <property type="entry name" value="RF_mod_PrmC"/>
    <property type="match status" value="1"/>
</dbReference>
<evidence type="ECO:0000259" key="7">
    <source>
        <dbReference type="Pfam" id="PF17827"/>
    </source>
</evidence>
<keyword evidence="3 8" id="KW-0808">Transferase</keyword>
<dbReference type="InterPro" id="IPR040758">
    <property type="entry name" value="PrmC_N"/>
</dbReference>
<dbReference type="Gene3D" id="3.40.50.150">
    <property type="entry name" value="Vaccinia Virus protein VP39"/>
    <property type="match status" value="1"/>
</dbReference>
<protein>
    <recommendedName>
        <fullName evidence="1">peptide chain release factor N(5)-glutamine methyltransferase</fullName>
        <ecNumber evidence="1">2.1.1.297</ecNumber>
    </recommendedName>
</protein>
<accession>A0A257LSR5</accession>
<proteinExistence type="predicted"/>
<dbReference type="Pfam" id="PF05175">
    <property type="entry name" value="MTS"/>
    <property type="match status" value="1"/>
</dbReference>
<name>A0A257LSR5_UNCW3</name>
<dbReference type="EC" id="2.1.1.297" evidence="1"/>
<organism evidence="8 9">
    <name type="scientific">candidate division WOR-3 bacterium 4484_18</name>
    <dbReference type="NCBI Taxonomy" id="2020626"/>
    <lineage>
        <taxon>Bacteria</taxon>
        <taxon>Bacteria division WOR-3</taxon>
    </lineage>
</organism>
<dbReference type="EMBL" id="NMUJ01000059">
    <property type="protein sequence ID" value="OYV02707.1"/>
    <property type="molecule type" value="Genomic_DNA"/>
</dbReference>
<dbReference type="InterPro" id="IPR007848">
    <property type="entry name" value="Small_mtfrase_dom"/>
</dbReference>
<dbReference type="Proteomes" id="UP000216312">
    <property type="component" value="Unassembled WGS sequence"/>
</dbReference>
<evidence type="ECO:0000256" key="2">
    <source>
        <dbReference type="ARBA" id="ARBA00022603"/>
    </source>
</evidence>
<evidence type="ECO:0000313" key="8">
    <source>
        <dbReference type="EMBL" id="OYV02707.1"/>
    </source>
</evidence>